<reference evidence="6" key="2">
    <citation type="journal article" date="2021" name="Syst. Appl. Microbiol.">
        <title>Roseomonas hellenica sp. nov., isolated from roots of wild-growing Alkanna tinctoria.</title>
        <authorList>
            <person name="Rat A."/>
            <person name="Naranjo H.D."/>
            <person name="Lebbe L."/>
            <person name="Cnockaert M."/>
            <person name="Krigas N."/>
            <person name="Grigoriadou K."/>
            <person name="Maloupa E."/>
            <person name="Willems A."/>
        </authorList>
    </citation>
    <scope>NUCLEOTIDE SEQUENCE</scope>
    <source>
        <strain evidence="6">LMG 31231</strain>
    </source>
</reference>
<evidence type="ECO:0000256" key="1">
    <source>
        <dbReference type="ARBA" id="ARBA00008857"/>
    </source>
</evidence>
<dbReference type="GO" id="GO:0006310">
    <property type="term" value="P:DNA recombination"/>
    <property type="evidence" value="ECO:0007669"/>
    <property type="project" value="UniProtKB-KW"/>
</dbReference>
<dbReference type="Gene3D" id="3.30.160.390">
    <property type="entry name" value="Integrase, DNA-binding domain"/>
    <property type="match status" value="1"/>
</dbReference>
<feature type="domain" description="Tyr recombinase" evidence="5">
    <location>
        <begin position="203"/>
        <end position="375"/>
    </location>
</feature>
<dbReference type="Pfam" id="PF00589">
    <property type="entry name" value="Phage_integrase"/>
    <property type="match status" value="1"/>
</dbReference>
<dbReference type="CDD" id="cd00801">
    <property type="entry name" value="INT_P4_C"/>
    <property type="match status" value="1"/>
</dbReference>
<evidence type="ECO:0000256" key="3">
    <source>
        <dbReference type="ARBA" id="ARBA00023125"/>
    </source>
</evidence>
<dbReference type="GO" id="GO:0003677">
    <property type="term" value="F:DNA binding"/>
    <property type="evidence" value="ECO:0007669"/>
    <property type="project" value="UniProtKB-KW"/>
</dbReference>
<name>A0A9X9X0H5_9PROT</name>
<dbReference type="Gene3D" id="1.10.443.10">
    <property type="entry name" value="Intergrase catalytic core"/>
    <property type="match status" value="1"/>
</dbReference>
<sequence length="386" mass="42669">MSGKLTPAMVREKLAPGRYGDGLGLILQVHPNFRSWLFKFVRGGKARTVGLGATHTTTLAQARASAAECRHMLLRGVDPQQHFRALRAPQEIAPALGFAEAARQFQEAHASRWSERTAAQWKASLDDLAFSARGVDRVGTDDVLATVQPIWTARPASADRLRRRIEAVLAYAIARGWMPGPNPARWVGHISNLLPPRPRQITKHHAALPWPQLPALWQKLAADEATAAFCLRFAILTATRMTEARAARWEELDADTWTIPGERTKTRRPHRVPLSLQAVALLAVLRARSDGEFVFPGGIGGNCLSGSAMQKLLRRRGWSSFTVHGTARSSFRDWIAENQIASHEVAEAALAHVTRSRVVAAYRRTDFLDARRSLMAAWGQFLEGAV</sequence>
<dbReference type="SUPFAM" id="SSF56349">
    <property type="entry name" value="DNA breaking-rejoining enzymes"/>
    <property type="match status" value="1"/>
</dbReference>
<dbReference type="InterPro" id="IPR050808">
    <property type="entry name" value="Phage_Integrase"/>
</dbReference>
<dbReference type="PROSITE" id="PS51898">
    <property type="entry name" value="TYR_RECOMBINASE"/>
    <property type="match status" value="1"/>
</dbReference>
<dbReference type="PANTHER" id="PTHR30629:SF2">
    <property type="entry name" value="PROPHAGE INTEGRASE INTS-RELATED"/>
    <property type="match status" value="1"/>
</dbReference>
<evidence type="ECO:0000313" key="6">
    <source>
        <dbReference type="EMBL" id="MBR0672904.1"/>
    </source>
</evidence>
<evidence type="ECO:0000259" key="5">
    <source>
        <dbReference type="PROSITE" id="PS51898"/>
    </source>
</evidence>
<dbReference type="InterPro" id="IPR025166">
    <property type="entry name" value="Integrase_DNA_bind_dom"/>
</dbReference>
<proteinExistence type="inferred from homology"/>
<gene>
    <name evidence="6" type="ORF">GXW76_17120</name>
</gene>
<reference evidence="6" key="1">
    <citation type="submission" date="2020-01" db="EMBL/GenBank/DDBJ databases">
        <authorList>
            <person name="Rat A."/>
        </authorList>
    </citation>
    <scope>NUCLEOTIDE SEQUENCE</scope>
    <source>
        <strain evidence="6">LMG 31231</strain>
    </source>
</reference>
<dbReference type="PANTHER" id="PTHR30629">
    <property type="entry name" value="PROPHAGE INTEGRASE"/>
    <property type="match status" value="1"/>
</dbReference>
<dbReference type="InterPro" id="IPR010998">
    <property type="entry name" value="Integrase_recombinase_N"/>
</dbReference>
<keyword evidence="3" id="KW-0238">DNA-binding</keyword>
<keyword evidence="2" id="KW-0229">DNA integration</keyword>
<dbReference type="EMBL" id="JAAEDM010000053">
    <property type="protein sequence ID" value="MBR0672904.1"/>
    <property type="molecule type" value="Genomic_DNA"/>
</dbReference>
<dbReference type="Pfam" id="PF22022">
    <property type="entry name" value="Phage_int_M"/>
    <property type="match status" value="1"/>
</dbReference>
<dbReference type="InterPro" id="IPR038488">
    <property type="entry name" value="Integrase_DNA-bd_sf"/>
</dbReference>
<dbReference type="GO" id="GO:0015074">
    <property type="term" value="P:DNA integration"/>
    <property type="evidence" value="ECO:0007669"/>
    <property type="project" value="UniProtKB-KW"/>
</dbReference>
<protein>
    <submittedName>
        <fullName evidence="6">Tyrosine-type recombinase/integrase</fullName>
    </submittedName>
</protein>
<organism evidence="6 7">
    <name type="scientific">Neoroseomonas soli</name>
    <dbReference type="NCBI Taxonomy" id="1081025"/>
    <lineage>
        <taxon>Bacteria</taxon>
        <taxon>Pseudomonadati</taxon>
        <taxon>Pseudomonadota</taxon>
        <taxon>Alphaproteobacteria</taxon>
        <taxon>Acetobacterales</taxon>
        <taxon>Acetobacteraceae</taxon>
        <taxon>Neoroseomonas</taxon>
    </lineage>
</organism>
<keyword evidence="7" id="KW-1185">Reference proteome</keyword>
<comment type="caution">
    <text evidence="6">The sequence shown here is derived from an EMBL/GenBank/DDBJ whole genome shotgun (WGS) entry which is preliminary data.</text>
</comment>
<dbReference type="Gene3D" id="1.10.150.130">
    <property type="match status" value="1"/>
</dbReference>
<evidence type="ECO:0000313" key="7">
    <source>
        <dbReference type="Proteomes" id="UP001138751"/>
    </source>
</evidence>
<dbReference type="Pfam" id="PF13356">
    <property type="entry name" value="Arm-DNA-bind_3"/>
    <property type="match status" value="1"/>
</dbReference>
<comment type="similarity">
    <text evidence="1">Belongs to the 'phage' integrase family.</text>
</comment>
<accession>A0A9X9X0H5</accession>
<evidence type="ECO:0000256" key="2">
    <source>
        <dbReference type="ARBA" id="ARBA00022908"/>
    </source>
</evidence>
<evidence type="ECO:0000256" key="4">
    <source>
        <dbReference type="ARBA" id="ARBA00023172"/>
    </source>
</evidence>
<dbReference type="InterPro" id="IPR013762">
    <property type="entry name" value="Integrase-like_cat_sf"/>
</dbReference>
<dbReference type="Proteomes" id="UP001138751">
    <property type="component" value="Unassembled WGS sequence"/>
</dbReference>
<dbReference type="InterPro" id="IPR053876">
    <property type="entry name" value="Phage_int_M"/>
</dbReference>
<dbReference type="AlphaFoldDB" id="A0A9X9X0H5"/>
<keyword evidence="4" id="KW-0233">DNA recombination</keyword>
<dbReference type="InterPro" id="IPR002104">
    <property type="entry name" value="Integrase_catalytic"/>
</dbReference>
<dbReference type="InterPro" id="IPR011010">
    <property type="entry name" value="DNA_brk_join_enz"/>
</dbReference>